<dbReference type="PRINTS" id="PR00032">
    <property type="entry name" value="HTHARAC"/>
</dbReference>
<keyword evidence="6" id="KW-1185">Reference proteome</keyword>
<keyword evidence="1" id="KW-0805">Transcription regulation</keyword>
<name>A0A229P3R6_9BACL</name>
<dbReference type="OrthoDB" id="249627at2"/>
<dbReference type="InterPro" id="IPR009057">
    <property type="entry name" value="Homeodomain-like_sf"/>
</dbReference>
<dbReference type="Pfam" id="PF02311">
    <property type="entry name" value="AraC_binding"/>
    <property type="match status" value="1"/>
</dbReference>
<dbReference type="GO" id="GO:0043565">
    <property type="term" value="F:sequence-specific DNA binding"/>
    <property type="evidence" value="ECO:0007669"/>
    <property type="project" value="InterPro"/>
</dbReference>
<evidence type="ECO:0000259" key="4">
    <source>
        <dbReference type="PROSITE" id="PS01124"/>
    </source>
</evidence>
<dbReference type="InterPro" id="IPR018062">
    <property type="entry name" value="HTH_AraC-typ_CS"/>
</dbReference>
<accession>A0A229P3R6</accession>
<evidence type="ECO:0000256" key="1">
    <source>
        <dbReference type="ARBA" id="ARBA00023015"/>
    </source>
</evidence>
<proteinExistence type="predicted"/>
<dbReference type="SUPFAM" id="SSF46689">
    <property type="entry name" value="Homeodomain-like"/>
    <property type="match status" value="1"/>
</dbReference>
<dbReference type="InterPro" id="IPR020449">
    <property type="entry name" value="Tscrpt_reg_AraC-type_HTH"/>
</dbReference>
<dbReference type="Proteomes" id="UP000215145">
    <property type="component" value="Unassembled WGS sequence"/>
</dbReference>
<feature type="domain" description="HTH araC/xylS-type" evidence="4">
    <location>
        <begin position="194"/>
        <end position="292"/>
    </location>
</feature>
<evidence type="ECO:0000256" key="3">
    <source>
        <dbReference type="ARBA" id="ARBA00023163"/>
    </source>
</evidence>
<dbReference type="PROSITE" id="PS01124">
    <property type="entry name" value="HTH_ARAC_FAMILY_2"/>
    <property type="match status" value="1"/>
</dbReference>
<dbReference type="GO" id="GO:0003700">
    <property type="term" value="F:DNA-binding transcription factor activity"/>
    <property type="evidence" value="ECO:0007669"/>
    <property type="project" value="InterPro"/>
</dbReference>
<protein>
    <submittedName>
        <fullName evidence="5">AraC family transcriptional regulator</fullName>
    </submittedName>
</protein>
<keyword evidence="2" id="KW-0238">DNA-binding</keyword>
<dbReference type="AlphaFoldDB" id="A0A229P3R6"/>
<dbReference type="SUPFAM" id="SSF51182">
    <property type="entry name" value="RmlC-like cupins"/>
    <property type="match status" value="1"/>
</dbReference>
<sequence>MNYIPLHLKQDLQVDELISLHYFEYPKGFLFEGESHDFWELLYVDKGEVEVRADDRLLVLQQGTIVFHKPGEFHTVRVDSKHRPPNLIVIAFTCSSPLMEKLHDRVDVLQEREVGWLSILLQEGFASFLPPFHDPKTHQIRRNPNAPPTSEQMFRLCLELLLISQIRSADAAGGRDNRRSATPAMRAAGQDTIDKLKAFMGEKLGETLTLEDLCQAAHLGRTRLKELVQLHSGMGPMELFRQMKLEEAKSMIRERSYSMTEISARLGYSSLHYFSRDFKRATGMPPSEYARTVEALLG</sequence>
<dbReference type="PROSITE" id="PS00041">
    <property type="entry name" value="HTH_ARAC_FAMILY_1"/>
    <property type="match status" value="1"/>
</dbReference>
<dbReference type="PANTHER" id="PTHR43280:SF2">
    <property type="entry name" value="HTH-TYPE TRANSCRIPTIONAL REGULATOR EXSA"/>
    <property type="match status" value="1"/>
</dbReference>
<evidence type="ECO:0000256" key="2">
    <source>
        <dbReference type="ARBA" id="ARBA00023125"/>
    </source>
</evidence>
<dbReference type="EMBL" id="NMUQ01000001">
    <property type="protein sequence ID" value="OXM16584.1"/>
    <property type="molecule type" value="Genomic_DNA"/>
</dbReference>
<keyword evidence="3" id="KW-0804">Transcription</keyword>
<gene>
    <name evidence="5" type="ORF">CGZ75_07955</name>
</gene>
<evidence type="ECO:0000313" key="5">
    <source>
        <dbReference type="EMBL" id="OXM16584.1"/>
    </source>
</evidence>
<dbReference type="InterPro" id="IPR011051">
    <property type="entry name" value="RmlC_Cupin_sf"/>
</dbReference>
<dbReference type="RefSeq" id="WP_089523668.1">
    <property type="nucleotide sequence ID" value="NZ_NMUQ01000001.1"/>
</dbReference>
<dbReference type="Pfam" id="PF12833">
    <property type="entry name" value="HTH_18"/>
    <property type="match status" value="1"/>
</dbReference>
<dbReference type="PANTHER" id="PTHR43280">
    <property type="entry name" value="ARAC-FAMILY TRANSCRIPTIONAL REGULATOR"/>
    <property type="match status" value="1"/>
</dbReference>
<organism evidence="5 6">
    <name type="scientific">Paenibacillus herberti</name>
    <dbReference type="NCBI Taxonomy" id="1619309"/>
    <lineage>
        <taxon>Bacteria</taxon>
        <taxon>Bacillati</taxon>
        <taxon>Bacillota</taxon>
        <taxon>Bacilli</taxon>
        <taxon>Bacillales</taxon>
        <taxon>Paenibacillaceae</taxon>
        <taxon>Paenibacillus</taxon>
    </lineage>
</organism>
<dbReference type="InterPro" id="IPR014710">
    <property type="entry name" value="RmlC-like_jellyroll"/>
</dbReference>
<dbReference type="Gene3D" id="2.60.120.10">
    <property type="entry name" value="Jelly Rolls"/>
    <property type="match status" value="1"/>
</dbReference>
<dbReference type="Gene3D" id="1.10.10.60">
    <property type="entry name" value="Homeodomain-like"/>
    <property type="match status" value="1"/>
</dbReference>
<dbReference type="InterPro" id="IPR018060">
    <property type="entry name" value="HTH_AraC"/>
</dbReference>
<evidence type="ECO:0000313" key="6">
    <source>
        <dbReference type="Proteomes" id="UP000215145"/>
    </source>
</evidence>
<dbReference type="SMART" id="SM00342">
    <property type="entry name" value="HTH_ARAC"/>
    <property type="match status" value="1"/>
</dbReference>
<reference evidence="5 6" key="1">
    <citation type="submission" date="2017-07" db="EMBL/GenBank/DDBJ databases">
        <title>Paenibacillus herberti R33 genome sequencing and assembly.</title>
        <authorList>
            <person name="Su W."/>
        </authorList>
    </citation>
    <scope>NUCLEOTIDE SEQUENCE [LARGE SCALE GENOMIC DNA]</scope>
    <source>
        <strain evidence="5 6">R33</strain>
    </source>
</reference>
<comment type="caution">
    <text evidence="5">The sequence shown here is derived from an EMBL/GenBank/DDBJ whole genome shotgun (WGS) entry which is preliminary data.</text>
</comment>
<dbReference type="InterPro" id="IPR003313">
    <property type="entry name" value="AraC-bd"/>
</dbReference>